<evidence type="ECO:0000313" key="2">
    <source>
        <dbReference type="EMBL" id="KZT74237.1"/>
    </source>
</evidence>
<evidence type="ECO:0000256" key="1">
    <source>
        <dbReference type="SAM" id="SignalP"/>
    </source>
</evidence>
<sequence length="78" mass="8797">MNTMSLVSLLFSAVLRLWISSQWEGYPLDFAPGREPTTRPQAHCDCHVRGNTIHSLRNVRLTVSGPLCVTKRSQCRSL</sequence>
<proteinExistence type="predicted"/>
<evidence type="ECO:0000313" key="3">
    <source>
        <dbReference type="Proteomes" id="UP000076727"/>
    </source>
</evidence>
<evidence type="ECO:0008006" key="4">
    <source>
        <dbReference type="Google" id="ProtNLM"/>
    </source>
</evidence>
<dbReference type="EMBL" id="KV429034">
    <property type="protein sequence ID" value="KZT74237.1"/>
    <property type="molecule type" value="Genomic_DNA"/>
</dbReference>
<keyword evidence="1" id="KW-0732">Signal</keyword>
<protein>
    <recommendedName>
        <fullName evidence="4">Secreted protein</fullName>
    </recommendedName>
</protein>
<feature type="signal peptide" evidence="1">
    <location>
        <begin position="1"/>
        <end position="25"/>
    </location>
</feature>
<reference evidence="2 3" key="1">
    <citation type="journal article" date="2016" name="Mol. Biol. Evol.">
        <title>Comparative Genomics of Early-Diverging Mushroom-Forming Fungi Provides Insights into the Origins of Lignocellulose Decay Capabilities.</title>
        <authorList>
            <person name="Nagy L.G."/>
            <person name="Riley R."/>
            <person name="Tritt A."/>
            <person name="Adam C."/>
            <person name="Daum C."/>
            <person name="Floudas D."/>
            <person name="Sun H."/>
            <person name="Yadav J.S."/>
            <person name="Pangilinan J."/>
            <person name="Larsson K.H."/>
            <person name="Matsuura K."/>
            <person name="Barry K."/>
            <person name="Labutti K."/>
            <person name="Kuo R."/>
            <person name="Ohm R.A."/>
            <person name="Bhattacharya S.S."/>
            <person name="Shirouzu T."/>
            <person name="Yoshinaga Y."/>
            <person name="Martin F.M."/>
            <person name="Grigoriev I.V."/>
            <person name="Hibbett D.S."/>
        </authorList>
    </citation>
    <scope>NUCLEOTIDE SEQUENCE [LARGE SCALE GENOMIC DNA]</scope>
    <source>
        <strain evidence="2 3">L-15889</strain>
    </source>
</reference>
<feature type="chain" id="PRO_5007867373" description="Secreted protein" evidence="1">
    <location>
        <begin position="26"/>
        <end position="78"/>
    </location>
</feature>
<gene>
    <name evidence="2" type="ORF">DAEQUDRAFT_295766</name>
</gene>
<name>A0A165U108_9APHY</name>
<keyword evidence="3" id="KW-1185">Reference proteome</keyword>
<accession>A0A165U108</accession>
<organism evidence="2 3">
    <name type="scientific">Daedalea quercina L-15889</name>
    <dbReference type="NCBI Taxonomy" id="1314783"/>
    <lineage>
        <taxon>Eukaryota</taxon>
        <taxon>Fungi</taxon>
        <taxon>Dikarya</taxon>
        <taxon>Basidiomycota</taxon>
        <taxon>Agaricomycotina</taxon>
        <taxon>Agaricomycetes</taxon>
        <taxon>Polyporales</taxon>
        <taxon>Fomitopsis</taxon>
    </lineage>
</organism>
<dbReference type="Proteomes" id="UP000076727">
    <property type="component" value="Unassembled WGS sequence"/>
</dbReference>
<dbReference type="AlphaFoldDB" id="A0A165U108"/>